<feature type="transmembrane region" description="Helical" evidence="1">
    <location>
        <begin position="34"/>
        <end position="51"/>
    </location>
</feature>
<accession>A0A6J5JVA2</accession>
<keyword evidence="1" id="KW-0812">Transmembrane</keyword>
<feature type="transmembrane region" description="Helical" evidence="1">
    <location>
        <begin position="57"/>
        <end position="79"/>
    </location>
</feature>
<evidence type="ECO:0000256" key="1">
    <source>
        <dbReference type="SAM" id="Phobius"/>
    </source>
</evidence>
<gene>
    <name evidence="2" type="ORF">BLA3211_08346</name>
</gene>
<proteinExistence type="predicted"/>
<reference evidence="2 3" key="1">
    <citation type="submission" date="2020-04" db="EMBL/GenBank/DDBJ databases">
        <authorList>
            <person name="Depoorter E."/>
        </authorList>
    </citation>
    <scope>NUCLEOTIDE SEQUENCE [LARGE SCALE GENOMIC DNA]</scope>
    <source>
        <strain evidence="2 3">BCC0217</strain>
    </source>
</reference>
<evidence type="ECO:0000313" key="3">
    <source>
        <dbReference type="Proteomes" id="UP000494301"/>
    </source>
</evidence>
<dbReference type="RefSeq" id="WP_135370879.1">
    <property type="nucleotide sequence ID" value="NZ_CABWIL020000057.1"/>
</dbReference>
<name>A0A6J5JVA2_9BURK</name>
<dbReference type="EMBL" id="CABWIL020000057">
    <property type="protein sequence ID" value="CAB3975138.1"/>
    <property type="molecule type" value="Genomic_DNA"/>
</dbReference>
<dbReference type="Proteomes" id="UP000494301">
    <property type="component" value="Unassembled WGS sequence"/>
</dbReference>
<organism evidence="2 3">
    <name type="scientific">Burkholderia aenigmatica</name>
    <dbReference type="NCBI Taxonomy" id="2015348"/>
    <lineage>
        <taxon>Bacteria</taxon>
        <taxon>Pseudomonadati</taxon>
        <taxon>Pseudomonadota</taxon>
        <taxon>Betaproteobacteria</taxon>
        <taxon>Burkholderiales</taxon>
        <taxon>Burkholderiaceae</taxon>
        <taxon>Burkholderia</taxon>
        <taxon>Burkholderia cepacia complex</taxon>
    </lineage>
</organism>
<dbReference type="AlphaFoldDB" id="A0A6J5JVA2"/>
<keyword evidence="1" id="KW-1133">Transmembrane helix</keyword>
<sequence>MSTNTNSPKALREIVLATQRAMPNYRRKRYTHRLLYVVSLASLVGGIWLIARGYIAIALVPLITLAISMSFMNLCRGFVDQCNCPYPDRTNVSDEALAAIADDPDLPESVKLELAMTVLEHGYVTVSKLLEVDRELGRQRVAETRKRSPGAAKLIGYYDSTAKEAMEKVPQ</sequence>
<evidence type="ECO:0000313" key="2">
    <source>
        <dbReference type="EMBL" id="CAB3975138.1"/>
    </source>
</evidence>
<keyword evidence="1" id="KW-0472">Membrane</keyword>
<protein>
    <submittedName>
        <fullName evidence="2">Uncharacterized protein</fullName>
    </submittedName>
</protein>